<evidence type="ECO:0000313" key="4">
    <source>
        <dbReference type="Proteomes" id="UP000171179"/>
    </source>
</evidence>
<feature type="compositionally biased region" description="Polar residues" evidence="1">
    <location>
        <begin position="147"/>
        <end position="157"/>
    </location>
</feature>
<organism evidence="3 4">
    <name type="scientific">Torque teno sus virus 1b</name>
    <dbReference type="NCBI Taxonomy" id="687387"/>
    <lineage>
        <taxon>Viruses</taxon>
        <taxon>Monodnaviria</taxon>
        <taxon>Shotokuvirae</taxon>
        <taxon>Commensaviricota</taxon>
        <taxon>Cardeaviricetes</taxon>
        <taxon>Sanitavirales</taxon>
        <taxon>Anelloviridae</taxon>
        <taxon>Iotatorquevirus</taxon>
        <taxon>Iotatorquevirus suida1a</taxon>
    </lineage>
</organism>
<feature type="region of interest" description="Disordered" evidence="1">
    <location>
        <begin position="128"/>
        <end position="201"/>
    </location>
</feature>
<dbReference type="Proteomes" id="UP000171179">
    <property type="component" value="Genome"/>
</dbReference>
<feature type="compositionally biased region" description="Polar residues" evidence="1">
    <location>
        <begin position="70"/>
        <end position="81"/>
    </location>
</feature>
<feature type="domain" description="Hepatitis TT virus Orf2/Gyrovirus Vp2 N-terminal" evidence="2">
    <location>
        <begin position="2"/>
        <end position="46"/>
    </location>
</feature>
<dbReference type="Pfam" id="PF02957">
    <property type="entry name" value="TT_ORF2-like"/>
    <property type="match status" value="1"/>
</dbReference>
<name>E2IVE3_9VIRU</name>
<dbReference type="InterPro" id="IPR004118">
    <property type="entry name" value="HEV_TT_vir_Orf2/Gyrovir_Vp2_N"/>
</dbReference>
<evidence type="ECO:0000259" key="2">
    <source>
        <dbReference type="Pfam" id="PF02957"/>
    </source>
</evidence>
<sequence length="201" mass="21857">MEERWLTVAYCAHGLFCDCKEPKKHLEKCLSDAIADAGGDPHGDGGEGDGGATFDIGIDALLAAADITSGADTGPNNSKPASETLAPYPAPTPPEIHPNLPCATPPRYTKGSSIRGIMTMMELLERTLSKNSLRSQQTRKRRRRTPSLVQKQRNCPPQTKKERAISVLRATHRAKKARKKRDTEDSTTPASEDSSSTSTDW</sequence>
<evidence type="ECO:0000313" key="3">
    <source>
        <dbReference type="EMBL" id="ADN28616.1"/>
    </source>
</evidence>
<protein>
    <submittedName>
        <fullName evidence="3">ORF2/2</fullName>
    </submittedName>
</protein>
<evidence type="ECO:0000256" key="1">
    <source>
        <dbReference type="SAM" id="MobiDB-lite"/>
    </source>
</evidence>
<feature type="region of interest" description="Disordered" evidence="1">
    <location>
        <begin position="69"/>
        <end position="111"/>
    </location>
</feature>
<feature type="compositionally biased region" description="Polar residues" evidence="1">
    <location>
        <begin position="186"/>
        <end position="201"/>
    </location>
</feature>
<proteinExistence type="predicted"/>
<accession>E2IVE3</accession>
<reference evidence="3 4" key="1">
    <citation type="submission" date="2010-07" db="EMBL/GenBank/DDBJ databases">
        <title>Genomic characterization of porcine torque teno viruses (PTTVs) in China.</title>
        <authorList>
            <person name="Liu X."/>
            <person name="Yang H."/>
        </authorList>
    </citation>
    <scope>NUCLEOTIDE SEQUENCE [LARGE SCALE GENOMIC DNA]</scope>
    <source>
        <strain evidence="3">TTV2Jl27</strain>
    </source>
</reference>
<feature type="compositionally biased region" description="Basic residues" evidence="1">
    <location>
        <begin position="170"/>
        <end position="180"/>
    </location>
</feature>
<dbReference type="EMBL" id="HM633223">
    <property type="protein sequence ID" value="ADN28616.1"/>
    <property type="molecule type" value="Genomic_DNA"/>
</dbReference>